<evidence type="ECO:0000313" key="2">
    <source>
        <dbReference type="Proteomes" id="UP000005270"/>
    </source>
</evidence>
<dbReference type="InParanoid" id="I3TDR6"/>
<dbReference type="AlphaFoldDB" id="I3TDR6"/>
<dbReference type="GeneID" id="301705523"/>
<keyword evidence="2" id="KW-1185">Reference proteome</keyword>
<reference evidence="1 2" key="1">
    <citation type="journal article" date="2012" name="J. Bacteriol.">
        <title>Complete genome sequence of the hyperthermophilic cellulolytic Crenarchaeon 'Thermogladius cellulolyticus' 1633.</title>
        <authorList>
            <person name="Mardanov A.V."/>
            <person name="Kochetkova T.V."/>
            <person name="Beletsky A.V."/>
            <person name="Bonch-Osmolovskaya E.A."/>
            <person name="Ravin N.V."/>
            <person name="Skryabin K.G."/>
        </authorList>
    </citation>
    <scope>NUCLEOTIDE SEQUENCE [LARGE SCALE GENOMIC DNA]</scope>
    <source>
        <strain evidence="2">DSM 22663 / VKM B-2946 / 1633</strain>
    </source>
</reference>
<dbReference type="eggNOG" id="arCOG04103">
    <property type="taxonomic scope" value="Archaea"/>
</dbReference>
<dbReference type="STRING" id="1184251.TCELL_0479"/>
<sequence length="89" mass="10215">MTVGLLRGAEKSGHKGWTTVYCAICNKKLDLFAAYDTKDVFYCPTCVSKGRDAYFCSADARRLHYRCPYCGGELKPYFPLEETFRQQRP</sequence>
<dbReference type="RefSeq" id="WP_014737154.1">
    <property type="nucleotide sequence ID" value="NC_017954.1"/>
</dbReference>
<accession>I3TDR6</accession>
<dbReference type="KEGG" id="thg:TCELL_0479"/>
<dbReference type="HOGENOM" id="CLU_2629676_0_0_2"/>
<protein>
    <submittedName>
        <fullName evidence="1">Uncharacterized protein</fullName>
    </submittedName>
</protein>
<dbReference type="OrthoDB" id="7529at2157"/>
<organism evidence="1 2">
    <name type="scientific">Thermogladius calderae (strain DSM 22663 / VKM B-2946 / 1633)</name>
    <dbReference type="NCBI Taxonomy" id="1184251"/>
    <lineage>
        <taxon>Archaea</taxon>
        <taxon>Thermoproteota</taxon>
        <taxon>Thermoprotei</taxon>
        <taxon>Desulfurococcales</taxon>
        <taxon>Desulfurococcaceae</taxon>
        <taxon>Thermogladius</taxon>
    </lineage>
</organism>
<evidence type="ECO:0000313" key="1">
    <source>
        <dbReference type="EMBL" id="AFK50904.1"/>
    </source>
</evidence>
<proteinExistence type="predicted"/>
<dbReference type="EMBL" id="CP003531">
    <property type="protein sequence ID" value="AFK50904.1"/>
    <property type="molecule type" value="Genomic_DNA"/>
</dbReference>
<name>I3TDR6_THEC1</name>
<dbReference type="Proteomes" id="UP000005270">
    <property type="component" value="Chromosome"/>
</dbReference>
<gene>
    <name evidence="1" type="ordered locus">TCELL_0479</name>
</gene>